<dbReference type="InterPro" id="IPR026021">
    <property type="entry name" value="YdjA-like"/>
</dbReference>
<feature type="binding site" evidence="8">
    <location>
        <position position="33"/>
    </location>
    <ligand>
        <name>FMN</name>
        <dbReference type="ChEBI" id="CHEBI:58210"/>
        <note>ligand shared between dimeric partners</note>
    </ligand>
</feature>
<feature type="binding site" description="in other chain" evidence="8">
    <location>
        <begin position="4"/>
        <end position="6"/>
    </location>
    <ligand>
        <name>FMN</name>
        <dbReference type="ChEBI" id="CHEBI:58210"/>
        <note>ligand shared between dimeric partners</note>
    </ligand>
</feature>
<keyword evidence="5 7" id="KW-0560">Oxidoreductase</keyword>
<keyword evidence="11" id="KW-1185">Reference proteome</keyword>
<evidence type="ECO:0000256" key="5">
    <source>
        <dbReference type="ARBA" id="ARBA00023002"/>
    </source>
</evidence>
<evidence type="ECO:0000256" key="4">
    <source>
        <dbReference type="ARBA" id="ARBA00022857"/>
    </source>
</evidence>
<comment type="caution">
    <text evidence="10">The sequence shown here is derived from an EMBL/GenBank/DDBJ whole genome shotgun (WGS) entry which is preliminary data.</text>
</comment>
<dbReference type="PANTHER" id="PTHR43821:SF1">
    <property type="entry name" value="NAD(P)H NITROREDUCTASE YDJA-RELATED"/>
    <property type="match status" value="1"/>
</dbReference>
<dbReference type="EMBL" id="JAADZU010000056">
    <property type="protein sequence ID" value="NDK91105.1"/>
    <property type="molecule type" value="Genomic_DNA"/>
</dbReference>
<dbReference type="InterPro" id="IPR000415">
    <property type="entry name" value="Nitroreductase-like"/>
</dbReference>
<evidence type="ECO:0000313" key="11">
    <source>
        <dbReference type="Proteomes" id="UP000466307"/>
    </source>
</evidence>
<feature type="binding site" description="in other chain" evidence="8">
    <location>
        <begin position="116"/>
        <end position="118"/>
    </location>
    <ligand>
        <name>FMN</name>
        <dbReference type="ChEBI" id="CHEBI:58210"/>
        <note>ligand shared between dimeric partners</note>
    </ligand>
</feature>
<evidence type="ECO:0000259" key="9">
    <source>
        <dbReference type="Pfam" id="PF00881"/>
    </source>
</evidence>
<feature type="domain" description="Nitroreductase" evidence="9">
    <location>
        <begin position="3"/>
        <end position="146"/>
    </location>
</feature>
<dbReference type="EC" id="1.-.-.-" evidence="7"/>
<dbReference type="PIRSF" id="PIRSF000232">
    <property type="entry name" value="YdjA"/>
    <property type="match status" value="1"/>
</dbReference>
<feature type="binding site" evidence="8">
    <location>
        <position position="29"/>
    </location>
    <ligand>
        <name>FMN</name>
        <dbReference type="ChEBI" id="CHEBI:58210"/>
        <note>ligand shared between dimeric partners</note>
    </ligand>
</feature>
<keyword evidence="2 7" id="KW-0285">Flavoprotein</keyword>
<gene>
    <name evidence="10" type="ORF">GYA93_16165</name>
</gene>
<sequence>MLARRSSPKVTDASPTHEELLDLVAAAGRVADHANLAPWRLVELRGDDRVRFAEAIGRINGTEPSDKPLRAPLLIAIVSSPTPHPKVPTWEQEAVASGVGHILSLLLDEAGYGVIWRTGPFAASPEIADLHGLADSEKLMGWLYVGGRTERDTPRRQVDAGRFLTRFPTAD</sequence>
<name>A0A7K3LS43_9ACTN</name>
<dbReference type="InterPro" id="IPR052530">
    <property type="entry name" value="NAD(P)H_nitroreductase"/>
</dbReference>
<protein>
    <recommendedName>
        <fullName evidence="7">Putative NAD(P)H nitroreductase</fullName>
        <ecNumber evidence="7">1.-.-.-</ecNumber>
    </recommendedName>
</protein>
<dbReference type="Pfam" id="PF00881">
    <property type="entry name" value="Nitroreductase"/>
    <property type="match status" value="1"/>
</dbReference>
<accession>A0A7K3LS43</accession>
<dbReference type="AlphaFoldDB" id="A0A7K3LS43"/>
<evidence type="ECO:0000256" key="7">
    <source>
        <dbReference type="PIRNR" id="PIRNR000232"/>
    </source>
</evidence>
<dbReference type="InterPro" id="IPR029479">
    <property type="entry name" value="Nitroreductase"/>
</dbReference>
<proteinExistence type="inferred from homology"/>
<dbReference type="PANTHER" id="PTHR43821">
    <property type="entry name" value="NAD(P)H NITROREDUCTASE YDJA-RELATED"/>
    <property type="match status" value="1"/>
</dbReference>
<dbReference type="Proteomes" id="UP000466307">
    <property type="component" value="Unassembled WGS sequence"/>
</dbReference>
<evidence type="ECO:0000313" key="10">
    <source>
        <dbReference type="EMBL" id="NDK91105.1"/>
    </source>
</evidence>
<keyword evidence="3 7" id="KW-0288">FMN</keyword>
<evidence type="ECO:0000256" key="8">
    <source>
        <dbReference type="PIRSR" id="PIRSR000232-1"/>
    </source>
</evidence>
<evidence type="ECO:0000256" key="2">
    <source>
        <dbReference type="ARBA" id="ARBA00022630"/>
    </source>
</evidence>
<reference evidence="10 11" key="1">
    <citation type="submission" date="2020-01" db="EMBL/GenBank/DDBJ databases">
        <title>Investigation of new actinobacteria for the biodesulphurisation of diesel fuel.</title>
        <authorList>
            <person name="Athi Narayanan S.M."/>
        </authorList>
    </citation>
    <scope>NUCLEOTIDE SEQUENCE [LARGE SCALE GENOMIC DNA]</scope>
    <source>
        <strain evidence="10 11">213E</strain>
    </source>
</reference>
<dbReference type="GO" id="GO:0016491">
    <property type="term" value="F:oxidoreductase activity"/>
    <property type="evidence" value="ECO:0007669"/>
    <property type="project" value="UniProtKB-UniRule"/>
</dbReference>
<dbReference type="SUPFAM" id="SSF55469">
    <property type="entry name" value="FMN-dependent nitroreductase-like"/>
    <property type="match status" value="1"/>
</dbReference>
<organism evidence="10 11">
    <name type="scientific">Gordonia desulfuricans</name>
    <dbReference type="NCBI Taxonomy" id="89051"/>
    <lineage>
        <taxon>Bacteria</taxon>
        <taxon>Bacillati</taxon>
        <taxon>Actinomycetota</taxon>
        <taxon>Actinomycetes</taxon>
        <taxon>Mycobacteriales</taxon>
        <taxon>Gordoniaceae</taxon>
        <taxon>Gordonia</taxon>
    </lineage>
</organism>
<dbReference type="Gene3D" id="3.40.109.10">
    <property type="entry name" value="NADH Oxidase"/>
    <property type="match status" value="1"/>
</dbReference>
<comment type="similarity">
    <text evidence="1 7">Belongs to the nitroreductase family.</text>
</comment>
<evidence type="ECO:0000256" key="3">
    <source>
        <dbReference type="ARBA" id="ARBA00022643"/>
    </source>
</evidence>
<keyword evidence="4 7" id="KW-0521">NADP</keyword>
<comment type="cofactor">
    <cofactor evidence="8">
        <name>FMN</name>
        <dbReference type="ChEBI" id="CHEBI:58210"/>
    </cofactor>
    <text evidence="8">Binds 1 FMN per subunit.</text>
</comment>
<evidence type="ECO:0000256" key="6">
    <source>
        <dbReference type="ARBA" id="ARBA00023027"/>
    </source>
</evidence>
<keyword evidence="6 7" id="KW-0520">NAD</keyword>
<evidence type="ECO:0000256" key="1">
    <source>
        <dbReference type="ARBA" id="ARBA00007118"/>
    </source>
</evidence>